<dbReference type="InterPro" id="IPR009030">
    <property type="entry name" value="Growth_fac_rcpt_cys_sf"/>
</dbReference>
<dbReference type="PANTHER" id="PTHR46549:SF1">
    <property type="entry name" value="MACPF DOMAIN-CONTAINING PROTEIN"/>
    <property type="match status" value="1"/>
</dbReference>
<name>A0A8J9ZF33_BRALA</name>
<dbReference type="InterPro" id="IPR001304">
    <property type="entry name" value="C-type_lectin-like"/>
</dbReference>
<feature type="compositionally biased region" description="Polar residues" evidence="1">
    <location>
        <begin position="463"/>
        <end position="485"/>
    </location>
</feature>
<dbReference type="SUPFAM" id="SSF57184">
    <property type="entry name" value="Growth factor receptor domain"/>
    <property type="match status" value="3"/>
</dbReference>
<keyword evidence="2" id="KW-0732">Signal</keyword>
<protein>
    <submittedName>
        <fullName evidence="5">COLEC10 protein</fullName>
    </submittedName>
</protein>
<dbReference type="Gene3D" id="3.10.100.10">
    <property type="entry name" value="Mannose-Binding Protein A, subunit A"/>
    <property type="match status" value="1"/>
</dbReference>
<feature type="domain" description="MACPF" evidence="4">
    <location>
        <begin position="190"/>
        <end position="584"/>
    </location>
</feature>
<keyword evidence="6" id="KW-1185">Reference proteome</keyword>
<dbReference type="CDD" id="cd00064">
    <property type="entry name" value="FU"/>
    <property type="match status" value="1"/>
</dbReference>
<dbReference type="Proteomes" id="UP000838412">
    <property type="component" value="Chromosome 2"/>
</dbReference>
<gene>
    <name evidence="5" type="primary">COLEC10</name>
    <name evidence="5" type="ORF">BLAG_LOCUS12578</name>
</gene>
<reference evidence="5" key="1">
    <citation type="submission" date="2022-01" db="EMBL/GenBank/DDBJ databases">
        <authorList>
            <person name="Braso-Vives M."/>
        </authorList>
    </citation>
    <scope>NUCLEOTIDE SEQUENCE</scope>
</reference>
<dbReference type="SMART" id="SM01411">
    <property type="entry name" value="Ephrin_rec_like"/>
    <property type="match status" value="3"/>
</dbReference>
<dbReference type="OrthoDB" id="7357196at2759"/>
<dbReference type="PROSITE" id="PS50041">
    <property type="entry name" value="C_TYPE_LECTIN_2"/>
    <property type="match status" value="1"/>
</dbReference>
<dbReference type="InterPro" id="IPR006212">
    <property type="entry name" value="Furin_repeat"/>
</dbReference>
<dbReference type="CDD" id="cd00037">
    <property type="entry name" value="CLECT"/>
    <property type="match status" value="1"/>
</dbReference>
<evidence type="ECO:0000259" key="4">
    <source>
        <dbReference type="PROSITE" id="PS51412"/>
    </source>
</evidence>
<proteinExistence type="predicted"/>
<evidence type="ECO:0000256" key="1">
    <source>
        <dbReference type="SAM" id="MobiDB-lite"/>
    </source>
</evidence>
<evidence type="ECO:0000256" key="2">
    <source>
        <dbReference type="SAM" id="SignalP"/>
    </source>
</evidence>
<accession>A0A8J9ZF33</accession>
<evidence type="ECO:0000313" key="6">
    <source>
        <dbReference type="Proteomes" id="UP000838412"/>
    </source>
</evidence>
<dbReference type="InterPro" id="IPR016187">
    <property type="entry name" value="CTDL_fold"/>
</dbReference>
<dbReference type="InterPro" id="IPR020864">
    <property type="entry name" value="MACPF"/>
</dbReference>
<dbReference type="Gene3D" id="2.10.50.10">
    <property type="entry name" value="Tumor Necrosis Factor Receptor, subunit A, domain 2"/>
    <property type="match status" value="2"/>
</dbReference>
<dbReference type="EMBL" id="OV696687">
    <property type="protein sequence ID" value="CAH1252513.1"/>
    <property type="molecule type" value="Genomic_DNA"/>
</dbReference>
<dbReference type="SUPFAM" id="SSF56436">
    <property type="entry name" value="C-type lectin-like"/>
    <property type="match status" value="1"/>
</dbReference>
<evidence type="ECO:0000259" key="3">
    <source>
        <dbReference type="PROSITE" id="PS50041"/>
    </source>
</evidence>
<feature type="chain" id="PRO_5035448862" evidence="2">
    <location>
        <begin position="19"/>
        <end position="1487"/>
    </location>
</feature>
<organism evidence="5 6">
    <name type="scientific">Branchiostoma lanceolatum</name>
    <name type="common">Common lancelet</name>
    <name type="synonym">Amphioxus lanceolatum</name>
    <dbReference type="NCBI Taxonomy" id="7740"/>
    <lineage>
        <taxon>Eukaryota</taxon>
        <taxon>Metazoa</taxon>
        <taxon>Chordata</taxon>
        <taxon>Cephalochordata</taxon>
        <taxon>Leptocardii</taxon>
        <taxon>Amphioxiformes</taxon>
        <taxon>Branchiostomatidae</taxon>
        <taxon>Branchiostoma</taxon>
    </lineage>
</organism>
<feature type="region of interest" description="Disordered" evidence="1">
    <location>
        <begin position="450"/>
        <end position="485"/>
    </location>
</feature>
<dbReference type="InterPro" id="IPR016186">
    <property type="entry name" value="C-type_lectin-like/link_sf"/>
</dbReference>
<feature type="domain" description="C-type lectin" evidence="3">
    <location>
        <begin position="1081"/>
        <end position="1195"/>
    </location>
</feature>
<feature type="signal peptide" evidence="2">
    <location>
        <begin position="1"/>
        <end position="18"/>
    </location>
</feature>
<dbReference type="Pfam" id="PF00059">
    <property type="entry name" value="Lectin_C"/>
    <property type="match status" value="1"/>
</dbReference>
<dbReference type="SMART" id="SM00261">
    <property type="entry name" value="FU"/>
    <property type="match status" value="3"/>
</dbReference>
<evidence type="ECO:0000313" key="5">
    <source>
        <dbReference type="EMBL" id="CAH1252513.1"/>
    </source>
</evidence>
<dbReference type="PANTHER" id="PTHR46549">
    <property type="entry name" value="MACPF DOMAIN-CONTAINING PROTEIN"/>
    <property type="match status" value="1"/>
</dbReference>
<dbReference type="Gene3D" id="2.10.220.10">
    <property type="entry name" value="Hormone Receptor, Insulin-like Growth Factor Receptor 1, Chain A, domain 2"/>
    <property type="match status" value="1"/>
</dbReference>
<dbReference type="PROSITE" id="PS51412">
    <property type="entry name" value="MACPF_2"/>
    <property type="match status" value="1"/>
</dbReference>
<dbReference type="Pfam" id="PF01823">
    <property type="entry name" value="MACPF"/>
    <property type="match status" value="1"/>
</dbReference>
<sequence>MWKELLLIACGVTAHVTAAPAAPNHINGRPHPGAHRVRAKRAVPAFVASAAKEVGGKIVSRLGDRIAEGVVENHQEKVVGALEDYFSGQFDKADEEFDAVLGRSGQLLAGVQDVEQARVQVLHRRGSNTGDTFSPPSQEVRMTFEHKEENAEQDSSQVGGGQAYPFGMGPIMMNGCFGSNYQEGDPCFKAFTPIEACAHIIEGATFMGVGFDGLGEYTSDSRKKGLIQRHCESLQGYKEWHVPDQITVQGIYDTDVESYTFSDVEEYRFYLEDKSAVKSAKGMFQQEMNKAQGHGAVGGPIGLFGSGGGGDSLQIGLDAASSDSQFVSQAAGQLSQTSTQTFMAMLELNVFRYELFLDFVKPEDLELGFMRDFLALPTSYFDPGADKVFQNFILRYGTHYITAAKLGGQLKIIKTKEVTTTISKESFALAAQSDFNKVLSTYSARETMTKSSSLFHDQESKTEVNPSAGGSSQDTLTQSSNGNLETTNQMEFSNEVMMVQGGSQMIAASITEQYTPSFGNSLRDWLESINEFPKAFEFTMGMVSDLFDMNLDLLFPSGIRDYGCLGGNMSLSVDAHGKQYYTQQVPRSNGTGFTTEIRYCHFTKQDQLREGLTNRRLAHRSAPGWDHMTSGQEFKVIFDMPSNIPGLLAAQASLNVRFVRGFNKWLTVREGFTPHLYDGHDNGNSGDLSEHKISVGGLVMTYDVTTGLLSVTQDDFDASSAVIPKLPDWINGKTIARAEYKSLMEELSNQPTGTRGAMPCNVKWSNYHRIDPTDGGRCIHFTAASLGNIYVVFAGVPRKQDTWLYLEIAPDGVAVYVAMELAVTQLEQGATGLGSDNLYQSYFVCITENPQTGRTTVQYGKTPENEERAHVWLEYQFTGIPAVHFYAFGSGDQEVKLTGVSQLDRTAEELIVCREGTRKSGGRCVQVCHEQCEGCRTTGSDDPRDCIACVNVKLPFPFLDGAEGDYECVAACPANMALATGTMNCECRKEMEDRTPAGVVTCVVECPLTHYDDNSICRRCSGFCEDVTGQGTRMCSGPDVDQCESCLYSSPDGTCTRGCSPGEKAVEGTGGGCPVADYISFNGVCYRSFTEQVTIPEAHRTCATDGGILAMPKDSATNDFLASLEPVTGGRWFGLVNLYNNGQWVFLDGQTLTSSGYSNWLPGEPSGGDGCVGFWGTGSGWDEKDCSFVRGFICQLNEAIGGAAGTFTCHSCRPGYRCVNGDQLEEICPAGTFSRADGTACDSCPPGEYSSTAGASACQQCSAGEYNSGYGATDCQRCSAGMYSNTVGASFCSWCSAGTYSSAGATSCLSCSAGTYSRTGASSCPSCPAGSTSEAGASSCCHWLGTAPICAPDPCGSGYYQVATSNCGDGSCCDSGYKRQCCTEGQVSNGSCLQLADESSARRAGVIKADLECKSHPAARCKHPNQNQHVSLELVPLEMADAQSVWVSDSQPMFRKPARRDSDVMTWRWHRDSDVMTWRRYHGVLLV</sequence>
<dbReference type="SMART" id="SM00034">
    <property type="entry name" value="CLECT"/>
    <property type="match status" value="1"/>
</dbReference>